<reference evidence="12 13" key="1">
    <citation type="journal article" date="2023" name="Nat. Commun.">
        <title>Origin of minicircular mitochondrial genomes in red algae.</title>
        <authorList>
            <person name="Lee Y."/>
            <person name="Cho C.H."/>
            <person name="Lee Y.M."/>
            <person name="Park S.I."/>
            <person name="Yang J.H."/>
            <person name="West J.A."/>
            <person name="Bhattacharya D."/>
            <person name="Yoon H.S."/>
        </authorList>
    </citation>
    <scope>NUCLEOTIDE SEQUENCE [LARGE SCALE GENOMIC DNA]</scope>
    <source>
        <strain evidence="12 13">CCMP1338</strain>
        <tissue evidence="12">Whole cell</tissue>
    </source>
</reference>
<dbReference type="GO" id="GO:0000149">
    <property type="term" value="F:SNARE binding"/>
    <property type="evidence" value="ECO:0007669"/>
    <property type="project" value="TreeGrafter"/>
</dbReference>
<keyword evidence="5" id="KW-0653">Protein transport</keyword>
<evidence type="ECO:0000256" key="3">
    <source>
        <dbReference type="ARBA" id="ARBA00022448"/>
    </source>
</evidence>
<dbReference type="PANTHER" id="PTHR19957">
    <property type="entry name" value="SYNTAXIN"/>
    <property type="match status" value="1"/>
</dbReference>
<comment type="subcellular location">
    <subcellularLocation>
        <location evidence="1">Golgi apparatus membrane</location>
        <topology evidence="1">Single-pass type IV membrane protein</topology>
    </subcellularLocation>
</comment>
<dbReference type="GO" id="GO:0006906">
    <property type="term" value="P:vesicle fusion"/>
    <property type="evidence" value="ECO:0007669"/>
    <property type="project" value="TreeGrafter"/>
</dbReference>
<dbReference type="GO" id="GO:0000139">
    <property type="term" value="C:Golgi membrane"/>
    <property type="evidence" value="ECO:0007669"/>
    <property type="project" value="UniProtKB-SubCell"/>
</dbReference>
<keyword evidence="3" id="KW-0813">Transport</keyword>
<dbReference type="SMART" id="SM00397">
    <property type="entry name" value="t_SNARE"/>
    <property type="match status" value="1"/>
</dbReference>
<dbReference type="EMBL" id="JAMWBK010000011">
    <property type="protein sequence ID" value="KAJ8901506.1"/>
    <property type="molecule type" value="Genomic_DNA"/>
</dbReference>
<evidence type="ECO:0000256" key="2">
    <source>
        <dbReference type="ARBA" id="ARBA00009063"/>
    </source>
</evidence>
<dbReference type="InterPro" id="IPR010989">
    <property type="entry name" value="SNARE"/>
</dbReference>
<keyword evidence="6 10" id="KW-1133">Transmembrane helix</keyword>
<dbReference type="InterPro" id="IPR006012">
    <property type="entry name" value="Syntaxin/epimorphin_CS"/>
</dbReference>
<evidence type="ECO:0000256" key="1">
    <source>
        <dbReference type="ARBA" id="ARBA00004409"/>
    </source>
</evidence>
<keyword evidence="8" id="KW-0175">Coiled coil</keyword>
<accession>A0AAV8UGA2</accession>
<keyword evidence="4 10" id="KW-0812">Transmembrane</keyword>
<comment type="similarity">
    <text evidence="2">Belongs to the syntaxin family.</text>
</comment>
<dbReference type="Pfam" id="PF05739">
    <property type="entry name" value="SNARE"/>
    <property type="match status" value="1"/>
</dbReference>
<evidence type="ECO:0000256" key="7">
    <source>
        <dbReference type="ARBA" id="ARBA00023034"/>
    </source>
</evidence>
<protein>
    <recommendedName>
        <fullName evidence="11">t-SNARE coiled-coil homology domain-containing protein</fullName>
    </recommendedName>
</protein>
<dbReference type="AlphaFoldDB" id="A0AAV8UGA2"/>
<name>A0AAV8UGA2_9RHOD</name>
<dbReference type="SUPFAM" id="SSF47661">
    <property type="entry name" value="t-snare proteins"/>
    <property type="match status" value="1"/>
</dbReference>
<dbReference type="CDD" id="cd15845">
    <property type="entry name" value="SNARE_syntaxin16"/>
    <property type="match status" value="1"/>
</dbReference>
<evidence type="ECO:0000256" key="6">
    <source>
        <dbReference type="ARBA" id="ARBA00022989"/>
    </source>
</evidence>
<evidence type="ECO:0000313" key="12">
    <source>
        <dbReference type="EMBL" id="KAJ8901506.1"/>
    </source>
</evidence>
<feature type="transmembrane region" description="Helical" evidence="10">
    <location>
        <begin position="273"/>
        <end position="297"/>
    </location>
</feature>
<dbReference type="PROSITE" id="PS50192">
    <property type="entry name" value="T_SNARE"/>
    <property type="match status" value="1"/>
</dbReference>
<dbReference type="GO" id="GO:0048278">
    <property type="term" value="P:vesicle docking"/>
    <property type="evidence" value="ECO:0007669"/>
    <property type="project" value="TreeGrafter"/>
</dbReference>
<evidence type="ECO:0000256" key="5">
    <source>
        <dbReference type="ARBA" id="ARBA00022927"/>
    </source>
</evidence>
<dbReference type="Proteomes" id="UP001157974">
    <property type="component" value="Unassembled WGS sequence"/>
</dbReference>
<dbReference type="Gene3D" id="1.20.58.70">
    <property type="match status" value="1"/>
</dbReference>
<evidence type="ECO:0000256" key="10">
    <source>
        <dbReference type="SAM" id="Phobius"/>
    </source>
</evidence>
<evidence type="ECO:0000313" key="13">
    <source>
        <dbReference type="Proteomes" id="UP001157974"/>
    </source>
</evidence>
<dbReference type="GO" id="GO:0005484">
    <property type="term" value="F:SNAP receptor activity"/>
    <property type="evidence" value="ECO:0007669"/>
    <property type="project" value="InterPro"/>
</dbReference>
<organism evidence="12 13">
    <name type="scientific">Rhodosorus marinus</name>
    <dbReference type="NCBI Taxonomy" id="101924"/>
    <lineage>
        <taxon>Eukaryota</taxon>
        <taxon>Rhodophyta</taxon>
        <taxon>Stylonematophyceae</taxon>
        <taxon>Stylonematales</taxon>
        <taxon>Stylonemataceae</taxon>
        <taxon>Rhodosorus</taxon>
    </lineage>
</organism>
<proteinExistence type="inferred from homology"/>
<dbReference type="GO" id="GO:0006886">
    <property type="term" value="P:intracellular protein transport"/>
    <property type="evidence" value="ECO:0007669"/>
    <property type="project" value="InterPro"/>
</dbReference>
<keyword evidence="13" id="KW-1185">Reference proteome</keyword>
<keyword evidence="9 10" id="KW-0472">Membrane</keyword>
<feature type="domain" description="T-SNARE coiled-coil homology" evidence="11">
    <location>
        <begin position="203"/>
        <end position="265"/>
    </location>
</feature>
<evidence type="ECO:0000256" key="4">
    <source>
        <dbReference type="ARBA" id="ARBA00022692"/>
    </source>
</evidence>
<dbReference type="InterPro" id="IPR045242">
    <property type="entry name" value="Syntaxin"/>
</dbReference>
<dbReference type="GO" id="GO:0031201">
    <property type="term" value="C:SNARE complex"/>
    <property type="evidence" value="ECO:0007669"/>
    <property type="project" value="TreeGrafter"/>
</dbReference>
<comment type="caution">
    <text evidence="12">The sequence shown here is derived from an EMBL/GenBank/DDBJ whole genome shotgun (WGS) entry which is preliminary data.</text>
</comment>
<sequence>MAMRSRTALFVRFREDARRSFAGKVQKTGEGHGGTGDGLVELELVDLDSRPEFITLHDQLRKHLDIVDKRVQRLTDLHAKRLLPGFAEENADEQDEEIQDEAERITKEIHACEVAVRRIPASSDNRVWASMQKTFAADLQNVTLKFRTQQKHYLRNLEKQRDLVNSALIQQKNSQLVMLDDDPTENVNGGFSQEQLLEVQQVDLHLDERNQEIDRIAASIQDLATVMKDMSQLVIEQGTVLDRIDYNIEESQFKTQEATEQLRQAERYQRRGISFAIVMCLLLGCFIMGIIVILKLFS</sequence>
<evidence type="ECO:0000256" key="8">
    <source>
        <dbReference type="ARBA" id="ARBA00023054"/>
    </source>
</evidence>
<dbReference type="PROSITE" id="PS00914">
    <property type="entry name" value="SYNTAXIN"/>
    <property type="match status" value="1"/>
</dbReference>
<keyword evidence="7" id="KW-0333">Golgi apparatus</keyword>
<dbReference type="PANTHER" id="PTHR19957:SF83">
    <property type="entry name" value="SYNTAXIN-16"/>
    <property type="match status" value="1"/>
</dbReference>
<evidence type="ECO:0000256" key="9">
    <source>
        <dbReference type="ARBA" id="ARBA00023136"/>
    </source>
</evidence>
<dbReference type="InterPro" id="IPR000727">
    <property type="entry name" value="T_SNARE_dom"/>
</dbReference>
<gene>
    <name evidence="12" type="ORF">NDN08_007350</name>
</gene>
<evidence type="ECO:0000259" key="11">
    <source>
        <dbReference type="PROSITE" id="PS50192"/>
    </source>
</evidence>